<organism evidence="1">
    <name type="scientific">Ananas comosus var. bracteatus</name>
    <name type="common">red pineapple</name>
    <dbReference type="NCBI Taxonomy" id="296719"/>
    <lineage>
        <taxon>Eukaryota</taxon>
        <taxon>Viridiplantae</taxon>
        <taxon>Streptophyta</taxon>
        <taxon>Embryophyta</taxon>
        <taxon>Tracheophyta</taxon>
        <taxon>Spermatophyta</taxon>
        <taxon>Magnoliopsida</taxon>
        <taxon>Liliopsida</taxon>
        <taxon>Poales</taxon>
        <taxon>Bromeliaceae</taxon>
        <taxon>Bromelioideae</taxon>
        <taxon>Ananas</taxon>
    </lineage>
</organism>
<reference evidence="1" key="1">
    <citation type="submission" date="2020-07" db="EMBL/GenBank/DDBJ databases">
        <authorList>
            <person name="Lin J."/>
        </authorList>
    </citation>
    <scope>NUCLEOTIDE SEQUENCE</scope>
</reference>
<accession>A0A6V7Q0N9</accession>
<sequence length="102" mass="11367">MSQSKVAFARYILELGEVVSARYKPVLDIVQLNAIKHVTSSLLGLGSTTDEHRVQSFFHDDPTNYSGYTHAAKPDWIKIMWSDTRALGCDGNIKHLEPFACG</sequence>
<protein>
    <submittedName>
        <fullName evidence="1">Uncharacterized protein</fullName>
    </submittedName>
</protein>
<dbReference type="AlphaFoldDB" id="A0A6V7Q0N9"/>
<proteinExistence type="predicted"/>
<gene>
    <name evidence="1" type="ORF">CB5_LOCUS19913</name>
</gene>
<name>A0A6V7Q0N9_ANACO</name>
<dbReference type="EMBL" id="LR862131">
    <property type="protein sequence ID" value="CAD1836702.1"/>
    <property type="molecule type" value="Genomic_DNA"/>
</dbReference>
<evidence type="ECO:0000313" key="1">
    <source>
        <dbReference type="EMBL" id="CAD1836702.1"/>
    </source>
</evidence>